<keyword evidence="2 6" id="KW-0963">Cytoplasm</keyword>
<dbReference type="GO" id="GO:0008899">
    <property type="term" value="F:homoserine O-succinyltransferase activity"/>
    <property type="evidence" value="ECO:0007669"/>
    <property type="project" value="UniProtKB-UniRule"/>
</dbReference>
<dbReference type="AlphaFoldDB" id="A0A2K1P474"/>
<evidence type="ECO:0000256" key="1">
    <source>
        <dbReference type="ARBA" id="ARBA00004496"/>
    </source>
</evidence>
<dbReference type="GO" id="GO:0019281">
    <property type="term" value="P:L-methionine biosynthetic process from homoserine via O-succinyl-L-homoserine and cystathionine"/>
    <property type="evidence" value="ECO:0007669"/>
    <property type="project" value="InterPro"/>
</dbReference>
<evidence type="ECO:0000256" key="2">
    <source>
        <dbReference type="ARBA" id="ARBA00022490"/>
    </source>
</evidence>
<dbReference type="PANTHER" id="PTHR20919">
    <property type="entry name" value="HOMOSERINE O-SUCCINYLTRANSFERASE"/>
    <property type="match status" value="1"/>
</dbReference>
<sequence>MPIKIPENLPATEVLRKENIFIMTEERAIHQDIRPLEIVILNLMPNKIVTETQLLRLLSNTPLQINVVLLRMVSHNHKNVSEEYLDTFYKSFDQINHRKFDGLIITGAPVETLDFEQVDYWEELKEVMEWSKKNVFSTLHICWGAQAGLYYHFGINKYHVSKKIFGVFEHSVSCEDSPLVRGFDDTFWVPHSRHTQIKREDIEPIKELIILAESKKAGVYLVERKDGRQVFVTGHPEYDPEVLKKEYYRDLNKGVDIDIPANYFPHDDPEKRPVVRWRSHAYILFNNWLNYYVYQQTPYILDNIDEAIF</sequence>
<feature type="binding site" evidence="6">
    <location>
        <position position="192"/>
    </location>
    <ligand>
        <name>substrate</name>
    </ligand>
</feature>
<dbReference type="Gene3D" id="3.40.50.880">
    <property type="match status" value="1"/>
</dbReference>
<dbReference type="CDD" id="cd03131">
    <property type="entry name" value="GATase1_HTS"/>
    <property type="match status" value="1"/>
</dbReference>
<keyword evidence="3 6" id="KW-0028">Amino-acid biosynthesis</keyword>
<feature type="binding site" evidence="6">
    <location>
        <position position="249"/>
    </location>
    <ligand>
        <name>substrate</name>
    </ligand>
</feature>
<organism evidence="8 9">
    <name type="scientific">Petrotoga olearia DSM 13574</name>
    <dbReference type="NCBI Taxonomy" id="1122955"/>
    <lineage>
        <taxon>Bacteria</taxon>
        <taxon>Thermotogati</taxon>
        <taxon>Thermotogota</taxon>
        <taxon>Thermotogae</taxon>
        <taxon>Petrotogales</taxon>
        <taxon>Petrotogaceae</taxon>
        <taxon>Petrotoga</taxon>
    </lineage>
</organism>
<dbReference type="NCBIfam" id="TIGR01001">
    <property type="entry name" value="metA"/>
    <property type="match status" value="1"/>
</dbReference>
<dbReference type="UniPathway" id="UPA00051">
    <property type="reaction ID" value="UER00074"/>
</dbReference>
<dbReference type="FunFam" id="3.40.50.880:FF:000004">
    <property type="entry name" value="Homoserine O-succinyltransferase"/>
    <property type="match status" value="1"/>
</dbReference>
<comment type="function">
    <text evidence="6">Transfers an acetyl group from acetyl-CoA to L-homoserine, forming acetyl-L-homoserine.</text>
</comment>
<dbReference type="RefSeq" id="WP_103066391.1">
    <property type="nucleotide sequence ID" value="NZ_AZRL01000004.1"/>
</dbReference>
<feature type="active site" description="Acyl-thioester intermediate" evidence="6 7">
    <location>
        <position position="142"/>
    </location>
</feature>
<dbReference type="SUPFAM" id="SSF52317">
    <property type="entry name" value="Class I glutamine amidotransferase-like"/>
    <property type="match status" value="1"/>
</dbReference>
<protein>
    <recommendedName>
        <fullName evidence="6">Homoserine O-acetyltransferase</fullName>
        <shortName evidence="6">HAT</shortName>
        <ecNumber evidence="6">2.3.1.31</ecNumber>
    </recommendedName>
    <alternativeName>
        <fullName evidence="6">Homoserine transacetylase</fullName>
        <shortName evidence="6">HTA</shortName>
    </alternativeName>
</protein>
<gene>
    <name evidence="6" type="primary">metAA</name>
    <name evidence="8" type="ORF">X929_02080</name>
</gene>
<dbReference type="InterPro" id="IPR029062">
    <property type="entry name" value="Class_I_gatase-like"/>
</dbReference>
<comment type="catalytic activity">
    <reaction evidence="6">
        <text>L-homoserine + acetyl-CoA = O-acetyl-L-homoserine + CoA</text>
        <dbReference type="Rhea" id="RHEA:13701"/>
        <dbReference type="ChEBI" id="CHEBI:57287"/>
        <dbReference type="ChEBI" id="CHEBI:57288"/>
        <dbReference type="ChEBI" id="CHEBI:57476"/>
        <dbReference type="ChEBI" id="CHEBI:57716"/>
        <dbReference type="EC" id="2.3.1.31"/>
    </reaction>
</comment>
<dbReference type="EC" id="2.3.1.31" evidence="6"/>
<evidence type="ECO:0000256" key="4">
    <source>
        <dbReference type="ARBA" id="ARBA00022679"/>
    </source>
</evidence>
<dbReference type="EMBL" id="AZRL01000004">
    <property type="protein sequence ID" value="PNR97571.1"/>
    <property type="molecule type" value="Genomic_DNA"/>
</dbReference>
<feature type="binding site" evidence="6">
    <location>
        <position position="163"/>
    </location>
    <ligand>
        <name>substrate</name>
    </ligand>
</feature>
<evidence type="ECO:0000256" key="5">
    <source>
        <dbReference type="ARBA" id="ARBA00023315"/>
    </source>
</evidence>
<dbReference type="PANTHER" id="PTHR20919:SF0">
    <property type="entry name" value="HOMOSERINE O-SUCCINYLTRANSFERASE"/>
    <property type="match status" value="1"/>
</dbReference>
<dbReference type="Pfam" id="PF04204">
    <property type="entry name" value="HTS"/>
    <property type="match status" value="1"/>
</dbReference>
<dbReference type="GO" id="GO:0005737">
    <property type="term" value="C:cytoplasm"/>
    <property type="evidence" value="ECO:0007669"/>
    <property type="project" value="UniProtKB-SubCell"/>
</dbReference>
<feature type="site" description="Important for substrate specificity" evidence="6">
    <location>
        <position position="192"/>
    </location>
</feature>
<comment type="subcellular location">
    <subcellularLocation>
        <location evidence="1 6">Cytoplasm</location>
    </subcellularLocation>
</comment>
<dbReference type="OrthoDB" id="9772423at2"/>
<evidence type="ECO:0000256" key="7">
    <source>
        <dbReference type="PIRSR" id="PIRSR000450-1"/>
    </source>
</evidence>
<feature type="active site" evidence="6">
    <location>
        <position position="237"/>
    </location>
</feature>
<evidence type="ECO:0000256" key="6">
    <source>
        <dbReference type="HAMAP-Rule" id="MF_00295"/>
    </source>
</evidence>
<feature type="active site" description="Proton acceptor" evidence="6">
    <location>
        <position position="235"/>
    </location>
</feature>
<reference evidence="8 9" key="1">
    <citation type="submission" date="2013-12" db="EMBL/GenBank/DDBJ databases">
        <title>Comparative genomics of Petrotoga isolates.</title>
        <authorList>
            <person name="Nesbo C.L."/>
            <person name="Charchuk R."/>
            <person name="Chow K."/>
        </authorList>
    </citation>
    <scope>NUCLEOTIDE SEQUENCE [LARGE SCALE GENOMIC DNA]</scope>
    <source>
        <strain evidence="8 9">DSM 13574</strain>
    </source>
</reference>
<dbReference type="Proteomes" id="UP000236434">
    <property type="component" value="Unassembled WGS sequence"/>
</dbReference>
<dbReference type="HAMAP" id="MF_00295">
    <property type="entry name" value="MetA_acyltransf"/>
    <property type="match status" value="1"/>
</dbReference>
<dbReference type="PIRSF" id="PIRSF000450">
    <property type="entry name" value="H_ser_succinyltr"/>
    <property type="match status" value="1"/>
</dbReference>
<evidence type="ECO:0000313" key="9">
    <source>
        <dbReference type="Proteomes" id="UP000236434"/>
    </source>
</evidence>
<evidence type="ECO:0000313" key="8">
    <source>
        <dbReference type="EMBL" id="PNR97571.1"/>
    </source>
</evidence>
<comment type="caution">
    <text evidence="6">Lacks conserved residue(s) required for the propagation of feature annotation.</text>
</comment>
<keyword evidence="5 6" id="KW-0012">Acyltransferase</keyword>
<keyword evidence="6" id="KW-0486">Methionine biosynthesis</keyword>
<proteinExistence type="inferred from homology"/>
<dbReference type="InterPro" id="IPR005697">
    <property type="entry name" value="HST_MetA"/>
</dbReference>
<comment type="caution">
    <text evidence="8">The sequence shown here is derived from an EMBL/GenBank/DDBJ whole genome shotgun (WGS) entry which is preliminary data.</text>
</comment>
<feature type="site" description="Important for acyl-CoA specificity" evidence="6">
    <location>
        <position position="111"/>
    </location>
</feature>
<comment type="pathway">
    <text evidence="6">Amino-acid biosynthesis; L-methionine biosynthesis via de novo pathway; O-acetyl-L-homoserine from L-homoserine: step 1/1.</text>
</comment>
<name>A0A2K1P474_9BACT</name>
<dbReference type="GO" id="GO:0004414">
    <property type="term" value="F:homoserine O-acetyltransferase activity"/>
    <property type="evidence" value="ECO:0007669"/>
    <property type="project" value="UniProtKB-EC"/>
</dbReference>
<accession>A0A2K1P474</accession>
<dbReference type="InterPro" id="IPR033752">
    <property type="entry name" value="MetA_family"/>
</dbReference>
<comment type="similarity">
    <text evidence="6">Belongs to the MetA family.</text>
</comment>
<keyword evidence="4 6" id="KW-0808">Transferase</keyword>
<evidence type="ECO:0000256" key="3">
    <source>
        <dbReference type="ARBA" id="ARBA00022605"/>
    </source>
</evidence>